<organism evidence="9 10">
    <name type="scientific">Xanthomonas oryzae pv. oryzae (strain KACC10331 / KXO85)</name>
    <dbReference type="NCBI Taxonomy" id="291331"/>
    <lineage>
        <taxon>Bacteria</taxon>
        <taxon>Pseudomonadati</taxon>
        <taxon>Pseudomonadota</taxon>
        <taxon>Gammaproteobacteria</taxon>
        <taxon>Lysobacterales</taxon>
        <taxon>Lysobacteraceae</taxon>
        <taxon>Xanthomonas</taxon>
    </lineage>
</organism>
<dbReference type="InterPro" id="IPR032807">
    <property type="entry name" value="GNVR"/>
</dbReference>
<evidence type="ECO:0000313" key="9">
    <source>
        <dbReference type="EMBL" id="AAW76432.1"/>
    </source>
</evidence>
<dbReference type="PANTHER" id="PTHR32309:SF13">
    <property type="entry name" value="FERRIC ENTEROBACTIN TRANSPORT PROTEIN FEPE"/>
    <property type="match status" value="1"/>
</dbReference>
<dbReference type="PANTHER" id="PTHR32309">
    <property type="entry name" value="TYROSINE-PROTEIN KINASE"/>
    <property type="match status" value="1"/>
</dbReference>
<evidence type="ECO:0000256" key="1">
    <source>
        <dbReference type="ARBA" id="ARBA00004651"/>
    </source>
</evidence>
<dbReference type="HOGENOM" id="CLU_009912_5_2_6"/>
<evidence type="ECO:0000259" key="7">
    <source>
        <dbReference type="Pfam" id="PF02706"/>
    </source>
</evidence>
<keyword evidence="10" id="KW-1185">Reference proteome</keyword>
<gene>
    <name evidence="9" type="primary">gumC</name>
    <name evidence="9" type="ordered locus">XOO3178</name>
</gene>
<accession>Q5GXY9</accession>
<keyword evidence="2" id="KW-1003">Cell membrane</keyword>
<dbReference type="Proteomes" id="UP000006735">
    <property type="component" value="Chromosome"/>
</dbReference>
<dbReference type="GO" id="GO:0004713">
    <property type="term" value="F:protein tyrosine kinase activity"/>
    <property type="evidence" value="ECO:0007669"/>
    <property type="project" value="TreeGrafter"/>
</dbReference>
<dbReference type="AlphaFoldDB" id="Q5GXY9"/>
<feature type="transmembrane region" description="Helical" evidence="6">
    <location>
        <begin position="462"/>
        <end position="483"/>
    </location>
</feature>
<sequence length="493" mass="55267">MVAHHAGNDSSCDGVARIPMSMNSDNRPSSSHRHWHLELADVGLLDYWRALVSQRWLIFGIALAGLLLALVITLLMPEKYRATSTLQIERDSLNVVNVDNLMPVESPQDRDFYQTQYQLLQSRSLARAVIREAKLDKEPAFKDQVDEALEKAAAKNPEAGKSVDSRQAIIERSLTDTLLDGLVVEPILNSRLVYVHYDSQDPVLSAKIANTYAKMFIISTQERRMKASSFATTFLAERLEQLRGKVEDSEKSLVAYSTDEQIVSVGDDKPSLPAQNLTDLNALLASAQDVRIKAEAAWRQAESGDVMSLPQVLSSPLIQSLRAQQVQLTSEYQQKLSTFKPDYPEMQRLNAQIEESRRQINGEVINVRQSLKATYDASVHQEQLLNERIAGLRNNELDLQGRSIRYNMLKRDVDTNRQLYDALLQRYKEIGVAGNIGANNVTIVDTADVPTSKTSPKLKLNLALGLIFGVFLGLAVALVRYFLRVNGQETRFN</sequence>
<evidence type="ECO:0000259" key="8">
    <source>
        <dbReference type="Pfam" id="PF13807"/>
    </source>
</evidence>
<keyword evidence="5 6" id="KW-0472">Membrane</keyword>
<evidence type="ECO:0000256" key="3">
    <source>
        <dbReference type="ARBA" id="ARBA00022692"/>
    </source>
</evidence>
<evidence type="ECO:0000256" key="6">
    <source>
        <dbReference type="SAM" id="Phobius"/>
    </source>
</evidence>
<dbReference type="Pfam" id="PF02706">
    <property type="entry name" value="Wzz"/>
    <property type="match status" value="1"/>
</dbReference>
<dbReference type="GO" id="GO:0005886">
    <property type="term" value="C:plasma membrane"/>
    <property type="evidence" value="ECO:0007669"/>
    <property type="project" value="UniProtKB-SubCell"/>
</dbReference>
<evidence type="ECO:0000256" key="4">
    <source>
        <dbReference type="ARBA" id="ARBA00022989"/>
    </source>
</evidence>
<dbReference type="EMBL" id="AE013598">
    <property type="protein sequence ID" value="AAW76432.1"/>
    <property type="molecule type" value="Genomic_DNA"/>
</dbReference>
<protein>
    <submittedName>
        <fullName evidence="9">GumC protein</fullName>
    </submittedName>
</protein>
<comment type="subcellular location">
    <subcellularLocation>
        <location evidence="1">Cell membrane</location>
        <topology evidence="1">Multi-pass membrane protein</topology>
    </subcellularLocation>
</comment>
<evidence type="ECO:0000256" key="5">
    <source>
        <dbReference type="ARBA" id="ARBA00023136"/>
    </source>
</evidence>
<feature type="transmembrane region" description="Helical" evidence="6">
    <location>
        <begin position="56"/>
        <end position="76"/>
    </location>
</feature>
<dbReference type="InterPro" id="IPR003856">
    <property type="entry name" value="LPS_length_determ_N"/>
</dbReference>
<dbReference type="InterPro" id="IPR050445">
    <property type="entry name" value="Bact_polysacc_biosynth/exp"/>
</dbReference>
<dbReference type="Pfam" id="PF13807">
    <property type="entry name" value="GNVR"/>
    <property type="match status" value="1"/>
</dbReference>
<dbReference type="STRING" id="291331.XOO3178"/>
<proteinExistence type="predicted"/>
<reference evidence="9 10" key="1">
    <citation type="journal article" date="2005" name="Nucleic Acids Res.">
        <title>The genome sequence of Xanthomonas oryzae pathovar oryzae KACC10331, the bacterial blight pathogen of rice.</title>
        <authorList>
            <person name="Lee B.M."/>
            <person name="Park Y.J."/>
            <person name="Park D.S."/>
            <person name="Kang H.W."/>
            <person name="Kim J.G."/>
            <person name="Song E.S."/>
            <person name="Park I.C."/>
            <person name="Yoon U.H."/>
            <person name="Hahn J.H."/>
            <person name="Koo B.S."/>
            <person name="Lee G.B."/>
            <person name="Kim H."/>
            <person name="Park H.S."/>
            <person name="Yoon K.O."/>
            <person name="Kim J.H."/>
            <person name="Jung C.H."/>
            <person name="Koh N.H."/>
            <person name="Seo J.S."/>
            <person name="Go S.J."/>
        </authorList>
    </citation>
    <scope>NUCLEOTIDE SEQUENCE [LARGE SCALE GENOMIC DNA]</scope>
    <source>
        <strain evidence="10">KACC10331 / KXO85</strain>
    </source>
</reference>
<feature type="domain" description="Polysaccharide chain length determinant N-terminal" evidence="7">
    <location>
        <begin position="44"/>
        <end position="132"/>
    </location>
</feature>
<keyword evidence="3 6" id="KW-0812">Transmembrane</keyword>
<feature type="domain" description="Tyrosine-protein kinase G-rich" evidence="8">
    <location>
        <begin position="408"/>
        <end position="481"/>
    </location>
</feature>
<evidence type="ECO:0000313" key="10">
    <source>
        <dbReference type="Proteomes" id="UP000006735"/>
    </source>
</evidence>
<dbReference type="KEGG" id="xoo:XOO3178"/>
<keyword evidence="4 6" id="KW-1133">Transmembrane helix</keyword>
<evidence type="ECO:0000256" key="2">
    <source>
        <dbReference type="ARBA" id="ARBA00022475"/>
    </source>
</evidence>
<name>Q5GXY9_XANOR</name>